<comment type="caution">
    <text evidence="1">The sequence shown here is derived from an EMBL/GenBank/DDBJ whole genome shotgun (WGS) entry which is preliminary data.</text>
</comment>
<dbReference type="Proteomes" id="UP000663829">
    <property type="component" value="Unassembled WGS sequence"/>
</dbReference>
<name>A0A813UHC1_9BILA</name>
<dbReference type="OrthoDB" id="8193306at2759"/>
<organism evidence="1 5">
    <name type="scientific">Didymodactylos carnosus</name>
    <dbReference type="NCBI Taxonomy" id="1234261"/>
    <lineage>
        <taxon>Eukaryota</taxon>
        <taxon>Metazoa</taxon>
        <taxon>Spiralia</taxon>
        <taxon>Gnathifera</taxon>
        <taxon>Rotifera</taxon>
        <taxon>Eurotatoria</taxon>
        <taxon>Bdelloidea</taxon>
        <taxon>Philodinida</taxon>
        <taxon>Philodinidae</taxon>
        <taxon>Didymodactylos</taxon>
    </lineage>
</organism>
<evidence type="ECO:0000313" key="2">
    <source>
        <dbReference type="EMBL" id="CAF1328211.1"/>
    </source>
</evidence>
<dbReference type="Proteomes" id="UP000681722">
    <property type="component" value="Unassembled WGS sequence"/>
</dbReference>
<dbReference type="Proteomes" id="UP000682733">
    <property type="component" value="Unassembled WGS sequence"/>
</dbReference>
<dbReference type="EMBL" id="CAJOBC010000673">
    <property type="protein sequence ID" value="CAF3613802.1"/>
    <property type="molecule type" value="Genomic_DNA"/>
</dbReference>
<evidence type="ECO:0000313" key="4">
    <source>
        <dbReference type="EMBL" id="CAF4139569.1"/>
    </source>
</evidence>
<gene>
    <name evidence="1" type="ORF">GPM918_LOCUS4847</name>
    <name evidence="2" type="ORF">OVA965_LOCUS29758</name>
    <name evidence="3" type="ORF">SRO942_LOCUS4848</name>
    <name evidence="4" type="ORF">TMI583_LOCUS30543</name>
</gene>
<evidence type="ECO:0000313" key="3">
    <source>
        <dbReference type="EMBL" id="CAF3613802.1"/>
    </source>
</evidence>
<protein>
    <submittedName>
        <fullName evidence="1">Uncharacterized protein</fullName>
    </submittedName>
</protein>
<dbReference type="AlphaFoldDB" id="A0A813UHC1"/>
<evidence type="ECO:0000313" key="5">
    <source>
        <dbReference type="Proteomes" id="UP000663829"/>
    </source>
</evidence>
<dbReference type="Proteomes" id="UP000677228">
    <property type="component" value="Unassembled WGS sequence"/>
</dbReference>
<keyword evidence="5" id="KW-1185">Reference proteome</keyword>
<dbReference type="EMBL" id="CAJOBA010042781">
    <property type="protein sequence ID" value="CAF4139569.1"/>
    <property type="molecule type" value="Genomic_DNA"/>
</dbReference>
<evidence type="ECO:0000313" key="1">
    <source>
        <dbReference type="EMBL" id="CAF0826926.1"/>
    </source>
</evidence>
<sequence length="82" mass="9665">MEIDLFGAHCLLCYSKRNEWKDIQKTEYGFPIERTAKGTVETYQKMLEEYGGIKKFRNDYDTRKGLTPKPLSEDNQHFITTP</sequence>
<reference evidence="1" key="1">
    <citation type="submission" date="2021-02" db="EMBL/GenBank/DDBJ databases">
        <authorList>
            <person name="Nowell W R."/>
        </authorList>
    </citation>
    <scope>NUCLEOTIDE SEQUENCE</scope>
</reference>
<accession>A0A813UHC1</accession>
<proteinExistence type="predicted"/>
<dbReference type="EMBL" id="CAJNOK010021167">
    <property type="protein sequence ID" value="CAF1328211.1"/>
    <property type="molecule type" value="Genomic_DNA"/>
</dbReference>
<dbReference type="EMBL" id="CAJNOQ010000673">
    <property type="protein sequence ID" value="CAF0826926.1"/>
    <property type="molecule type" value="Genomic_DNA"/>
</dbReference>